<dbReference type="InterPro" id="IPR009029">
    <property type="entry name" value="HMG_CoA_Rdtase_sub-bd_dom_sf"/>
</dbReference>
<evidence type="ECO:0000256" key="2">
    <source>
        <dbReference type="ARBA" id="ARBA00023002"/>
    </source>
</evidence>
<comment type="catalytic activity">
    <reaction evidence="3">
        <text>(R)-mevalonate + 2 NAD(+) + CoA = (3S)-3-hydroxy-3-methylglutaryl-CoA + 2 NADH + 2 H(+)</text>
        <dbReference type="Rhea" id="RHEA:14833"/>
        <dbReference type="ChEBI" id="CHEBI:15378"/>
        <dbReference type="ChEBI" id="CHEBI:36464"/>
        <dbReference type="ChEBI" id="CHEBI:43074"/>
        <dbReference type="ChEBI" id="CHEBI:57287"/>
        <dbReference type="ChEBI" id="CHEBI:57540"/>
        <dbReference type="ChEBI" id="CHEBI:57945"/>
        <dbReference type="EC" id="1.1.1.88"/>
    </reaction>
</comment>
<dbReference type="Gene3D" id="3.90.770.10">
    <property type="entry name" value="3-hydroxy-3-methylglutaryl-coenzyme A Reductase, Chain A, domain 2"/>
    <property type="match status" value="2"/>
</dbReference>
<dbReference type="EC" id="1.1.1.88" evidence="3"/>
<gene>
    <name evidence="4" type="ORF">NSA47_12725</name>
</gene>
<keyword evidence="2 3" id="KW-0560">Oxidoreductase</keyword>
<keyword evidence="5" id="KW-1185">Reference proteome</keyword>
<dbReference type="GO" id="GO:0015936">
    <property type="term" value="P:coenzyme A metabolic process"/>
    <property type="evidence" value="ECO:0007669"/>
    <property type="project" value="InterPro"/>
</dbReference>
<reference evidence="4" key="1">
    <citation type="submission" date="2022-07" db="EMBL/GenBank/DDBJ databases">
        <title>Enhanced cultured diversity of the mouse gut microbiota enables custom-made synthetic communities.</title>
        <authorList>
            <person name="Afrizal A."/>
        </authorList>
    </citation>
    <scope>NUCLEOTIDE SEQUENCE</scope>
    <source>
        <strain evidence="4">DSM 28593</strain>
    </source>
</reference>
<dbReference type="NCBIfam" id="TIGR00532">
    <property type="entry name" value="HMG_CoA_R_NAD"/>
    <property type="match status" value="1"/>
</dbReference>
<comment type="caution">
    <text evidence="4">The sequence shown here is derived from an EMBL/GenBank/DDBJ whole genome shotgun (WGS) entry which is preliminary data.</text>
</comment>
<dbReference type="GO" id="GO:0140643">
    <property type="term" value="F:hydroxymethylglutaryl-CoA reductase (NADH) activity"/>
    <property type="evidence" value="ECO:0007669"/>
    <property type="project" value="UniProtKB-EC"/>
</dbReference>
<evidence type="ECO:0000313" key="4">
    <source>
        <dbReference type="EMBL" id="MCR1899837.1"/>
    </source>
</evidence>
<protein>
    <recommendedName>
        <fullName evidence="3">3-hydroxy-3-methylglutaryl coenzyme A reductase</fullName>
        <shortName evidence="3">HMG-CoA reductase</shortName>
        <ecNumber evidence="3">1.1.1.88</ecNumber>
    </recommendedName>
</protein>
<dbReference type="SUPFAM" id="SSF56542">
    <property type="entry name" value="Substrate-binding domain of HMG-CoA reductase"/>
    <property type="match status" value="1"/>
</dbReference>
<dbReference type="PANTHER" id="PTHR10572:SF24">
    <property type="entry name" value="3-HYDROXY-3-METHYLGLUTARYL-COENZYME A REDUCTASE"/>
    <property type="match status" value="1"/>
</dbReference>
<dbReference type="InterPro" id="IPR009023">
    <property type="entry name" value="HMG_CoA_Rdtase_NAD(P)-bd_sf"/>
</dbReference>
<dbReference type="AlphaFoldDB" id="A0AAE3L0F4"/>
<dbReference type="InterPro" id="IPR023074">
    <property type="entry name" value="HMG_CoA_Rdtase_cat_sf"/>
</dbReference>
<evidence type="ECO:0000256" key="1">
    <source>
        <dbReference type="ARBA" id="ARBA00007661"/>
    </source>
</evidence>
<sequence length="419" mass="45567">MKTSSYSGFYKLSTEKRLDEVGEFSNLTDEEKNLLRDPASVNEEIADHMVENVIGRFTLPLGVGINFVINGKDYVVPMVTEEPSVIAATSNAAKMARENNGFFASYTGSIMISQIQITNLTNPSYAAIVIQEHRDEIIRRCNEQDPVLVKFGGGVEDVETRIIDTLAGKMLIVHLKVNTLDAMGANAVNTMAEYIAPYLEEITEGTVYLRILSNLAMHRLARSRVIIKKDILGEKAVDSILQAYAFAEADPFRAATHNKGIMNGIVPVVLATGNDTRAIESGAHAYASITGRYLPLTTWEKNANGDLVGTIEIPMAVGLVGGATKVHPQAKVAVKMLGVEKASDLAMIIASVGLAQNLAALKALATEGIQRGHMSLHARNLATTVGAKGELLDKIVSKMIKEKKVRMEYAQELFNQYSK</sequence>
<evidence type="ECO:0000313" key="5">
    <source>
        <dbReference type="Proteomes" id="UP001205748"/>
    </source>
</evidence>
<dbReference type="GO" id="GO:0004420">
    <property type="term" value="F:hydroxymethylglutaryl-CoA reductase (NADPH) activity"/>
    <property type="evidence" value="ECO:0007669"/>
    <property type="project" value="InterPro"/>
</dbReference>
<dbReference type="InterPro" id="IPR002202">
    <property type="entry name" value="HMG_CoA_Rdtase"/>
</dbReference>
<organism evidence="4 5">
    <name type="scientific">Irregularibacter muris</name>
    <dbReference type="NCBI Taxonomy" id="1796619"/>
    <lineage>
        <taxon>Bacteria</taxon>
        <taxon>Bacillati</taxon>
        <taxon>Bacillota</taxon>
        <taxon>Clostridia</taxon>
        <taxon>Eubacteriales</taxon>
        <taxon>Eubacteriaceae</taxon>
        <taxon>Irregularibacter</taxon>
    </lineage>
</organism>
<dbReference type="Proteomes" id="UP001205748">
    <property type="component" value="Unassembled WGS sequence"/>
</dbReference>
<name>A0AAE3L0F4_9FIRM</name>
<evidence type="ECO:0000256" key="3">
    <source>
        <dbReference type="RuleBase" id="RU361219"/>
    </source>
</evidence>
<keyword evidence="3" id="KW-0520">NAD</keyword>
<dbReference type="InterPro" id="IPR004553">
    <property type="entry name" value="HMG_CoA_Rdtase_bac-typ"/>
</dbReference>
<dbReference type="SUPFAM" id="SSF55035">
    <property type="entry name" value="NAD-binding domain of HMG-CoA reductase"/>
    <property type="match status" value="1"/>
</dbReference>
<proteinExistence type="inferred from homology"/>
<dbReference type="Gene3D" id="1.10.8.660">
    <property type="match status" value="1"/>
</dbReference>
<dbReference type="PRINTS" id="PR00071">
    <property type="entry name" value="HMGCOARDTASE"/>
</dbReference>
<dbReference type="RefSeq" id="WP_257532566.1">
    <property type="nucleotide sequence ID" value="NZ_JANKAS010000014.1"/>
</dbReference>
<dbReference type="EMBL" id="JANKAS010000014">
    <property type="protein sequence ID" value="MCR1899837.1"/>
    <property type="molecule type" value="Genomic_DNA"/>
</dbReference>
<dbReference type="PROSITE" id="PS00318">
    <property type="entry name" value="HMG_COA_REDUCTASE_2"/>
    <property type="match status" value="1"/>
</dbReference>
<dbReference type="PROSITE" id="PS01192">
    <property type="entry name" value="HMG_COA_REDUCTASE_3"/>
    <property type="match status" value="1"/>
</dbReference>
<dbReference type="PANTHER" id="PTHR10572">
    <property type="entry name" value="3-HYDROXY-3-METHYLGLUTARYL-COENZYME A REDUCTASE"/>
    <property type="match status" value="1"/>
</dbReference>
<dbReference type="CDD" id="cd00644">
    <property type="entry name" value="HMG-CoA_reductase_classII"/>
    <property type="match status" value="1"/>
</dbReference>
<comment type="pathway">
    <text evidence="3">Metabolic intermediate metabolism; (R)-mevalonate degradation; (S)-3-hydroxy-3-methylglutaryl-CoA from (R)-mevalonate: step 1/1.</text>
</comment>
<dbReference type="PROSITE" id="PS50065">
    <property type="entry name" value="HMG_COA_REDUCTASE_4"/>
    <property type="match status" value="1"/>
</dbReference>
<dbReference type="Pfam" id="PF00368">
    <property type="entry name" value="HMG-CoA_red"/>
    <property type="match status" value="1"/>
</dbReference>
<accession>A0AAE3L0F4</accession>
<dbReference type="InterPro" id="IPR023076">
    <property type="entry name" value="HMG_CoA_Rdtase_CS"/>
</dbReference>
<comment type="similarity">
    <text evidence="1 3">Belongs to the HMG-CoA reductase family.</text>
</comment>